<organism evidence="2 3">
    <name type="scientific">Coptis chinensis</name>
    <dbReference type="NCBI Taxonomy" id="261450"/>
    <lineage>
        <taxon>Eukaryota</taxon>
        <taxon>Viridiplantae</taxon>
        <taxon>Streptophyta</taxon>
        <taxon>Embryophyta</taxon>
        <taxon>Tracheophyta</taxon>
        <taxon>Spermatophyta</taxon>
        <taxon>Magnoliopsida</taxon>
        <taxon>Ranunculales</taxon>
        <taxon>Ranunculaceae</taxon>
        <taxon>Coptidoideae</taxon>
        <taxon>Coptis</taxon>
    </lineage>
</organism>
<dbReference type="CDD" id="cd06257">
    <property type="entry name" value="DnaJ"/>
    <property type="match status" value="1"/>
</dbReference>
<name>A0A835HWK9_9MAGN</name>
<feature type="domain" description="J" evidence="1">
    <location>
        <begin position="8"/>
        <end position="77"/>
    </location>
</feature>
<dbReference type="Pfam" id="PF00226">
    <property type="entry name" value="DnaJ"/>
    <property type="match status" value="1"/>
</dbReference>
<sequence length="130" mass="15060">MAGDDPLRYYSILGIHNDASSSEIRSAYHKLALKWHPDRWTGSKTDDNEVKQRFQQIQDAYTVLSNDGKRLMYDSGFFNPLDDDEEGFGDFMQEILSLMEKERSENEESRKAELQKMLLELMGDPSTKLC</sequence>
<dbReference type="PANTHER" id="PTHR44743:SF11">
    <property type="entry name" value="PUTATIVE, EXPRESSED-RELATED"/>
    <property type="match status" value="1"/>
</dbReference>
<dbReference type="SMART" id="SM00271">
    <property type="entry name" value="DnaJ"/>
    <property type="match status" value="1"/>
</dbReference>
<evidence type="ECO:0000259" key="1">
    <source>
        <dbReference type="PROSITE" id="PS50076"/>
    </source>
</evidence>
<dbReference type="EMBL" id="JADFTS010000005">
    <property type="protein sequence ID" value="KAF9606021.1"/>
    <property type="molecule type" value="Genomic_DNA"/>
</dbReference>
<evidence type="ECO:0000313" key="2">
    <source>
        <dbReference type="EMBL" id="KAF9606021.1"/>
    </source>
</evidence>
<gene>
    <name evidence="2" type="ORF">IFM89_021453</name>
</gene>
<keyword evidence="3" id="KW-1185">Reference proteome</keyword>
<comment type="caution">
    <text evidence="2">The sequence shown here is derived from an EMBL/GenBank/DDBJ whole genome shotgun (WGS) entry which is preliminary data.</text>
</comment>
<dbReference type="PRINTS" id="PR00625">
    <property type="entry name" value="JDOMAIN"/>
</dbReference>
<dbReference type="SUPFAM" id="SSF46565">
    <property type="entry name" value="Chaperone J-domain"/>
    <property type="match status" value="1"/>
</dbReference>
<dbReference type="InterPro" id="IPR036869">
    <property type="entry name" value="J_dom_sf"/>
</dbReference>
<dbReference type="InterPro" id="IPR001623">
    <property type="entry name" value="DnaJ_domain"/>
</dbReference>
<dbReference type="PANTHER" id="PTHR44743">
    <property type="entry name" value="PUTATIVE, EXPRESSED-RELATED"/>
    <property type="match status" value="1"/>
</dbReference>
<accession>A0A835HWK9</accession>
<dbReference type="OrthoDB" id="10250354at2759"/>
<evidence type="ECO:0000313" key="3">
    <source>
        <dbReference type="Proteomes" id="UP000631114"/>
    </source>
</evidence>
<dbReference type="Proteomes" id="UP000631114">
    <property type="component" value="Unassembled WGS sequence"/>
</dbReference>
<dbReference type="Gene3D" id="1.10.287.110">
    <property type="entry name" value="DnaJ domain"/>
    <property type="match status" value="1"/>
</dbReference>
<dbReference type="AlphaFoldDB" id="A0A835HWK9"/>
<protein>
    <recommendedName>
        <fullName evidence="1">J domain-containing protein</fullName>
    </recommendedName>
</protein>
<dbReference type="PROSITE" id="PS50076">
    <property type="entry name" value="DNAJ_2"/>
    <property type="match status" value="1"/>
</dbReference>
<reference evidence="2 3" key="1">
    <citation type="submission" date="2020-10" db="EMBL/GenBank/DDBJ databases">
        <title>The Coptis chinensis genome and diversification of protoberbering-type alkaloids.</title>
        <authorList>
            <person name="Wang B."/>
            <person name="Shu S."/>
            <person name="Song C."/>
            <person name="Liu Y."/>
        </authorList>
    </citation>
    <scope>NUCLEOTIDE SEQUENCE [LARGE SCALE GENOMIC DNA]</scope>
    <source>
        <strain evidence="2">HL-2020</strain>
        <tissue evidence="2">Leaf</tissue>
    </source>
</reference>
<proteinExistence type="predicted"/>